<proteinExistence type="predicted"/>
<dbReference type="SUPFAM" id="SSF54403">
    <property type="entry name" value="Cystatin/monellin"/>
    <property type="match status" value="1"/>
</dbReference>
<evidence type="ECO:0000256" key="2">
    <source>
        <dbReference type="ARBA" id="ARBA00018808"/>
    </source>
</evidence>
<keyword evidence="6" id="KW-0221">Differentiation</keyword>
<dbReference type="Proteomes" id="UP001187343">
    <property type="component" value="Unassembled WGS sequence"/>
</dbReference>
<keyword evidence="4" id="KW-0964">Secreted</keyword>
<dbReference type="GO" id="GO:0005102">
    <property type="term" value="F:signaling receptor binding"/>
    <property type="evidence" value="ECO:0007669"/>
    <property type="project" value="InterPro"/>
</dbReference>
<keyword evidence="8" id="KW-0395">Inflammatory response</keyword>
<sequence>MRLFLSACSGRSCSDWLKMPLLPFALLLAAGVLLNSAEAQSALSKLPDTYKIGVNLAEQNVNAFEGVQHHFLFFKTIQKSQIDAGFDVVYIYHNFYLKATKCQKGTENADTTTCGFRNDRPLLDCAVCYKTFAGAIEAEPKPYVSCVHKPAVTEDIKKMRVDHCNKMGYSSGSPTLLSVVS</sequence>
<evidence type="ECO:0000256" key="4">
    <source>
        <dbReference type="ARBA" id="ARBA00022525"/>
    </source>
</evidence>
<comment type="caution">
    <text evidence="10">The sequence shown here is derived from an EMBL/GenBank/DDBJ whole genome shotgun (WGS) entry which is preliminary data.</text>
</comment>
<keyword evidence="5" id="KW-0732">Signal</keyword>
<dbReference type="PANTHER" id="PTHR15106">
    <property type="entry name" value="RETINOIC ACID RECEPTOR RESPONDER PROTEIN 2"/>
    <property type="match status" value="1"/>
</dbReference>
<dbReference type="GO" id="GO:0006935">
    <property type="term" value="P:chemotaxis"/>
    <property type="evidence" value="ECO:0007669"/>
    <property type="project" value="UniProtKB-KW"/>
</dbReference>
<organism evidence="10 11">
    <name type="scientific">Cirrhinus molitorella</name>
    <name type="common">mud carp</name>
    <dbReference type="NCBI Taxonomy" id="172907"/>
    <lineage>
        <taxon>Eukaryota</taxon>
        <taxon>Metazoa</taxon>
        <taxon>Chordata</taxon>
        <taxon>Craniata</taxon>
        <taxon>Vertebrata</taxon>
        <taxon>Euteleostomi</taxon>
        <taxon>Actinopterygii</taxon>
        <taxon>Neopterygii</taxon>
        <taxon>Teleostei</taxon>
        <taxon>Ostariophysi</taxon>
        <taxon>Cypriniformes</taxon>
        <taxon>Cyprinidae</taxon>
        <taxon>Labeoninae</taxon>
        <taxon>Labeonini</taxon>
        <taxon>Cirrhinus</taxon>
    </lineage>
</organism>
<name>A0AA88P4Q8_9TELE</name>
<dbReference type="InterPro" id="IPR046350">
    <property type="entry name" value="Cystatin_sf"/>
</dbReference>
<evidence type="ECO:0000256" key="3">
    <source>
        <dbReference type="ARBA" id="ARBA00022500"/>
    </source>
</evidence>
<evidence type="ECO:0000256" key="5">
    <source>
        <dbReference type="ARBA" id="ARBA00022729"/>
    </source>
</evidence>
<dbReference type="GO" id="GO:0050994">
    <property type="term" value="P:regulation of lipid catabolic process"/>
    <property type="evidence" value="ECO:0007669"/>
    <property type="project" value="InterPro"/>
</dbReference>
<evidence type="ECO:0000313" key="10">
    <source>
        <dbReference type="EMBL" id="KAK2870311.1"/>
    </source>
</evidence>
<evidence type="ECO:0000256" key="8">
    <source>
        <dbReference type="ARBA" id="ARBA00023198"/>
    </source>
</evidence>
<dbReference type="AlphaFoldDB" id="A0AA88P4Q8"/>
<comment type="subcellular location">
    <subcellularLocation>
        <location evidence="1">Secreted</location>
    </subcellularLocation>
</comment>
<evidence type="ECO:0000256" key="9">
    <source>
        <dbReference type="ARBA" id="ARBA00032785"/>
    </source>
</evidence>
<gene>
    <name evidence="10" type="ORF">Q8A67_024703</name>
</gene>
<keyword evidence="7" id="KW-1015">Disulfide bond</keyword>
<reference evidence="10" key="1">
    <citation type="submission" date="2023-08" db="EMBL/GenBank/DDBJ databases">
        <title>Chromosome-level Genome Assembly of mud carp (Cirrhinus molitorella).</title>
        <authorList>
            <person name="Liu H."/>
        </authorList>
    </citation>
    <scope>NUCLEOTIDE SEQUENCE</scope>
    <source>
        <strain evidence="10">Prfri</strain>
        <tissue evidence="10">Muscle</tissue>
    </source>
</reference>
<protein>
    <recommendedName>
        <fullName evidence="2">Retinoic acid receptor responder protein 2</fullName>
    </recommendedName>
    <alternativeName>
        <fullName evidence="9">Chemerin</fullName>
    </alternativeName>
</protein>
<dbReference type="Gene3D" id="3.10.450.10">
    <property type="match status" value="1"/>
</dbReference>
<dbReference type="GO" id="GO:0006954">
    <property type="term" value="P:inflammatory response"/>
    <property type="evidence" value="ECO:0007669"/>
    <property type="project" value="UniProtKB-KW"/>
</dbReference>
<keyword evidence="11" id="KW-1185">Reference proteome</keyword>
<accession>A0AA88P4Q8</accession>
<evidence type="ECO:0000313" key="11">
    <source>
        <dbReference type="Proteomes" id="UP001187343"/>
    </source>
</evidence>
<keyword evidence="3" id="KW-0145">Chemotaxis</keyword>
<dbReference type="PANTHER" id="PTHR15106:SF2">
    <property type="entry name" value="RETINOIC ACID RECEPTOR RESPONDER PROTEIN 2"/>
    <property type="match status" value="1"/>
</dbReference>
<dbReference type="EMBL" id="JAUYZG010000024">
    <property type="protein sequence ID" value="KAK2870311.1"/>
    <property type="molecule type" value="Genomic_DNA"/>
</dbReference>
<dbReference type="GO" id="GO:0030154">
    <property type="term" value="P:cell differentiation"/>
    <property type="evidence" value="ECO:0007669"/>
    <property type="project" value="UniProtKB-KW"/>
</dbReference>
<evidence type="ECO:0000256" key="1">
    <source>
        <dbReference type="ARBA" id="ARBA00004613"/>
    </source>
</evidence>
<evidence type="ECO:0000256" key="7">
    <source>
        <dbReference type="ARBA" id="ARBA00023157"/>
    </source>
</evidence>
<dbReference type="InterPro" id="IPR029562">
    <property type="entry name" value="Chemerin"/>
</dbReference>
<dbReference type="GO" id="GO:0005576">
    <property type="term" value="C:extracellular region"/>
    <property type="evidence" value="ECO:0007669"/>
    <property type="project" value="UniProtKB-SubCell"/>
</dbReference>
<evidence type="ECO:0000256" key="6">
    <source>
        <dbReference type="ARBA" id="ARBA00022782"/>
    </source>
</evidence>